<feature type="region of interest" description="Disordered" evidence="1">
    <location>
        <begin position="26"/>
        <end position="70"/>
    </location>
</feature>
<sequence>MLLLSRMNRIPLLLCFLSLAAGAQDTAGANTPAAPVPAATQTPEPSPPAPAQEAQPSQRTEDPCLDEQDGETNSEVLGALRLSINGENRELAEVKLEGLGRLPEPLVRGLARIPAKGSLTPEQAAIILQRLVRTGLFTKVTPTVRLAEGSTPVLVVTLEEQPYVASVDITGLQADEQRDVQEELFRLPPYPSDDDDDGDDDDGDREDGDDNDDDEDSVANVRIEAEGIRVHISARKCPAPYPPRELLASFDKGRFHPGFVWRGLPDALERAQDEVEDEGYLLASLDATLTAEGQLRLRVDEGKVEAVEVQGVEEDVAARVREVMGIKPGDVLLRSDLRRAKGRLAQEMPFLSLRDVETLPRSATRFEEERGEDGTRHYRPVAEESRRKKKHWQEEVELSWDMLADEWSRGDEEDAITTVGRRVVVHVRPRGSTFSAELLPMHTQVTGFAPGLAGSLTLWDVRNRAHVTLDAALTIPLRWGGQRIPGDPERTAFQRRLNWLVGAKVQVPVLRLAEVGVQLYDFTDTNDRWRMGAIDSYIYSALINRPDSEYFRRKGYTGFATWRFGPQWLVGAEYRRDTYDSLVSFAPPFSLFRRDSAPFPNPLVDEGRMTSVVGHLEYASDAERAERVGSLFRNPELSLLRNDWEWPARTSVRSLLTVEVGSPELGGGAEYRFWKVVSDNVLYVSTGHNDGLRLRVRAAGGEDLPLQKQEALGGWSALRGYAFKEFRGDASLLASAEYRWGFIGAFADVGSVHQNELGWRDPKLGVGAQLYFGDTVHLSVAWRTDERASLTPEARLLFVRPF</sequence>
<evidence type="ECO:0000256" key="1">
    <source>
        <dbReference type="SAM" id="MobiDB-lite"/>
    </source>
</evidence>
<evidence type="ECO:0000313" key="4">
    <source>
        <dbReference type="Proteomes" id="UP001207654"/>
    </source>
</evidence>
<comment type="caution">
    <text evidence="3">The sequence shown here is derived from an EMBL/GenBank/DDBJ whole genome shotgun (WGS) entry which is preliminary data.</text>
</comment>
<feature type="region of interest" description="Disordered" evidence="1">
    <location>
        <begin position="184"/>
        <end position="218"/>
    </location>
</feature>
<evidence type="ECO:0000313" key="3">
    <source>
        <dbReference type="EMBL" id="MCY1074833.1"/>
    </source>
</evidence>
<organism evidence="3 4">
    <name type="scientific">Archangium lansingense</name>
    <dbReference type="NCBI Taxonomy" id="2995310"/>
    <lineage>
        <taxon>Bacteria</taxon>
        <taxon>Pseudomonadati</taxon>
        <taxon>Myxococcota</taxon>
        <taxon>Myxococcia</taxon>
        <taxon>Myxococcales</taxon>
        <taxon>Cystobacterineae</taxon>
        <taxon>Archangiaceae</taxon>
        <taxon>Archangium</taxon>
    </lineage>
</organism>
<keyword evidence="2" id="KW-0732">Signal</keyword>
<reference evidence="3 4" key="1">
    <citation type="submission" date="2022-11" db="EMBL/GenBank/DDBJ databases">
        <title>Minimal conservation of predation-associated metabolite biosynthetic gene clusters underscores biosynthetic potential of Myxococcota including descriptions for ten novel species: Archangium lansinium sp. nov., Myxococcus landrumus sp. nov., Nannocystis bai.</title>
        <authorList>
            <person name="Ahearne A."/>
            <person name="Stevens C."/>
            <person name="Phillips K."/>
        </authorList>
    </citation>
    <scope>NUCLEOTIDE SEQUENCE [LARGE SCALE GENOMIC DNA]</scope>
    <source>
        <strain evidence="3 4">MIWBW</strain>
    </source>
</reference>
<proteinExistence type="predicted"/>
<feature type="compositionally biased region" description="Acidic residues" evidence="1">
    <location>
        <begin position="192"/>
        <end position="217"/>
    </location>
</feature>
<dbReference type="Proteomes" id="UP001207654">
    <property type="component" value="Unassembled WGS sequence"/>
</dbReference>
<dbReference type="RefSeq" id="WP_267533789.1">
    <property type="nucleotide sequence ID" value="NZ_JAPNKA010000001.1"/>
</dbReference>
<feature type="compositionally biased region" description="Low complexity" evidence="1">
    <location>
        <begin position="26"/>
        <end position="43"/>
    </location>
</feature>
<feature type="chain" id="PRO_5047137004" evidence="2">
    <location>
        <begin position="24"/>
        <end position="802"/>
    </location>
</feature>
<dbReference type="Gene3D" id="2.40.160.50">
    <property type="entry name" value="membrane protein fhac: a member of the omp85/tpsb transporter family"/>
    <property type="match status" value="1"/>
</dbReference>
<protein>
    <submittedName>
        <fullName evidence="3">Uncharacterized protein</fullName>
    </submittedName>
</protein>
<accession>A0ABT3ZZK7</accession>
<feature type="region of interest" description="Disordered" evidence="1">
    <location>
        <begin position="364"/>
        <end position="383"/>
    </location>
</feature>
<gene>
    <name evidence="3" type="ORF">OV287_10060</name>
</gene>
<keyword evidence="4" id="KW-1185">Reference proteome</keyword>
<evidence type="ECO:0000256" key="2">
    <source>
        <dbReference type="SAM" id="SignalP"/>
    </source>
</evidence>
<name>A0ABT3ZZK7_9BACT</name>
<dbReference type="EMBL" id="JAPNKA010000001">
    <property type="protein sequence ID" value="MCY1074833.1"/>
    <property type="molecule type" value="Genomic_DNA"/>
</dbReference>
<feature type="signal peptide" evidence="2">
    <location>
        <begin position="1"/>
        <end position="23"/>
    </location>
</feature>